<keyword evidence="1" id="KW-0862">Zinc</keyword>
<gene>
    <name evidence="5" type="ORF">Tco_1057384</name>
</gene>
<feature type="coiled-coil region" evidence="2">
    <location>
        <begin position="247"/>
        <end position="288"/>
    </location>
</feature>
<keyword evidence="6" id="KW-1185">Reference proteome</keyword>
<protein>
    <submittedName>
        <fullName evidence="5">Retrovirus-related pol polyprotein from transposon TNT 1-94</fullName>
    </submittedName>
</protein>
<comment type="caution">
    <text evidence="5">The sequence shown here is derived from an EMBL/GenBank/DDBJ whole genome shotgun (WGS) entry which is preliminary data.</text>
</comment>
<evidence type="ECO:0000256" key="2">
    <source>
        <dbReference type="SAM" id="Coils"/>
    </source>
</evidence>
<evidence type="ECO:0000256" key="1">
    <source>
        <dbReference type="PROSITE-ProRule" id="PRU00047"/>
    </source>
</evidence>
<evidence type="ECO:0000313" key="5">
    <source>
        <dbReference type="EMBL" id="GJT83042.1"/>
    </source>
</evidence>
<dbReference type="Proteomes" id="UP001151760">
    <property type="component" value="Unassembled WGS sequence"/>
</dbReference>
<feature type="domain" description="CCHC-type" evidence="4">
    <location>
        <begin position="94"/>
        <end position="109"/>
    </location>
</feature>
<dbReference type="Pfam" id="PF00098">
    <property type="entry name" value="zf-CCHC"/>
    <property type="match status" value="1"/>
</dbReference>
<dbReference type="InterPro" id="IPR001878">
    <property type="entry name" value="Znf_CCHC"/>
</dbReference>
<accession>A0ABQ5H573</accession>
<dbReference type="Gene3D" id="4.10.60.10">
    <property type="entry name" value="Zinc finger, CCHC-type"/>
    <property type="match status" value="1"/>
</dbReference>
<dbReference type="InterPro" id="IPR036875">
    <property type="entry name" value="Znf_CCHC_sf"/>
</dbReference>
<dbReference type="SUPFAM" id="SSF57756">
    <property type="entry name" value="Retrovirus zinc finger-like domains"/>
    <property type="match status" value="1"/>
</dbReference>
<name>A0ABQ5H573_9ASTR</name>
<keyword evidence="2" id="KW-0175">Coiled coil</keyword>
<sequence>MLQATPTTSLPPLSTSQPQPAILSPNDAMMATMTQIANLLSGFQKQFPPTNNQLRSSSNSRTHATVHDGQIVTETVQRRAPGNVGNTTGKKVICYNCRGEGHVARQCKEPKRAKDSQYFKDKMLLMEAKEKGVTLDAEAEAFLANVECTAPYDQPLAMATTNIFEVNHEDAYDSDVDEGPNAAAAFMANLWSHEMHHEEQSDSFYVESELDDNTTPYHQLELERRAKVVPTEVSTGSSANISMVTILDEMRDTLDEKTQENQDLSLENQNLTAELAKCKLEIVRLDTQQVKLDLERQVRQEQ</sequence>
<keyword evidence="1" id="KW-0479">Metal-binding</keyword>
<dbReference type="PROSITE" id="PS50158">
    <property type="entry name" value="ZF_CCHC"/>
    <property type="match status" value="1"/>
</dbReference>
<evidence type="ECO:0000256" key="3">
    <source>
        <dbReference type="SAM" id="MobiDB-lite"/>
    </source>
</evidence>
<dbReference type="EMBL" id="BQNB010019225">
    <property type="protein sequence ID" value="GJT83042.1"/>
    <property type="molecule type" value="Genomic_DNA"/>
</dbReference>
<proteinExistence type="predicted"/>
<evidence type="ECO:0000313" key="6">
    <source>
        <dbReference type="Proteomes" id="UP001151760"/>
    </source>
</evidence>
<feature type="region of interest" description="Disordered" evidence="3">
    <location>
        <begin position="1"/>
        <end position="23"/>
    </location>
</feature>
<reference evidence="5" key="2">
    <citation type="submission" date="2022-01" db="EMBL/GenBank/DDBJ databases">
        <authorList>
            <person name="Yamashiro T."/>
            <person name="Shiraishi A."/>
            <person name="Satake H."/>
            <person name="Nakayama K."/>
        </authorList>
    </citation>
    <scope>NUCLEOTIDE SEQUENCE</scope>
</reference>
<reference evidence="5" key="1">
    <citation type="journal article" date="2022" name="Int. J. Mol. Sci.">
        <title>Draft Genome of Tanacetum Coccineum: Genomic Comparison of Closely Related Tanacetum-Family Plants.</title>
        <authorList>
            <person name="Yamashiro T."/>
            <person name="Shiraishi A."/>
            <person name="Nakayama K."/>
            <person name="Satake H."/>
        </authorList>
    </citation>
    <scope>NUCLEOTIDE SEQUENCE</scope>
</reference>
<feature type="compositionally biased region" description="Low complexity" evidence="3">
    <location>
        <begin position="1"/>
        <end position="21"/>
    </location>
</feature>
<dbReference type="SMART" id="SM00343">
    <property type="entry name" value="ZnF_C2HC"/>
    <property type="match status" value="1"/>
</dbReference>
<evidence type="ECO:0000259" key="4">
    <source>
        <dbReference type="PROSITE" id="PS50158"/>
    </source>
</evidence>
<organism evidence="5 6">
    <name type="scientific">Tanacetum coccineum</name>
    <dbReference type="NCBI Taxonomy" id="301880"/>
    <lineage>
        <taxon>Eukaryota</taxon>
        <taxon>Viridiplantae</taxon>
        <taxon>Streptophyta</taxon>
        <taxon>Embryophyta</taxon>
        <taxon>Tracheophyta</taxon>
        <taxon>Spermatophyta</taxon>
        <taxon>Magnoliopsida</taxon>
        <taxon>eudicotyledons</taxon>
        <taxon>Gunneridae</taxon>
        <taxon>Pentapetalae</taxon>
        <taxon>asterids</taxon>
        <taxon>campanulids</taxon>
        <taxon>Asterales</taxon>
        <taxon>Asteraceae</taxon>
        <taxon>Asteroideae</taxon>
        <taxon>Anthemideae</taxon>
        <taxon>Anthemidinae</taxon>
        <taxon>Tanacetum</taxon>
    </lineage>
</organism>
<keyword evidence="1" id="KW-0863">Zinc-finger</keyword>